<proteinExistence type="predicted"/>
<name>A0AAV0J3W3_9ROSI</name>
<dbReference type="EMBL" id="CAMGYJ010000004">
    <property type="protein sequence ID" value="CAI0404586.1"/>
    <property type="molecule type" value="Genomic_DNA"/>
</dbReference>
<dbReference type="AlphaFoldDB" id="A0AAV0J3W3"/>
<evidence type="ECO:0008006" key="3">
    <source>
        <dbReference type="Google" id="ProtNLM"/>
    </source>
</evidence>
<sequence>MMTGFLFFAVCLFREGKVGKKKEEQKSSPVRGGKEVWFLQSFLSVSRQEKRRKKWRGQRPLFFIYGRVFSGGRECH</sequence>
<evidence type="ECO:0000313" key="2">
    <source>
        <dbReference type="Proteomes" id="UP001154282"/>
    </source>
</evidence>
<organism evidence="1 2">
    <name type="scientific">Linum tenue</name>
    <dbReference type="NCBI Taxonomy" id="586396"/>
    <lineage>
        <taxon>Eukaryota</taxon>
        <taxon>Viridiplantae</taxon>
        <taxon>Streptophyta</taxon>
        <taxon>Embryophyta</taxon>
        <taxon>Tracheophyta</taxon>
        <taxon>Spermatophyta</taxon>
        <taxon>Magnoliopsida</taxon>
        <taxon>eudicotyledons</taxon>
        <taxon>Gunneridae</taxon>
        <taxon>Pentapetalae</taxon>
        <taxon>rosids</taxon>
        <taxon>fabids</taxon>
        <taxon>Malpighiales</taxon>
        <taxon>Linaceae</taxon>
        <taxon>Linum</taxon>
    </lineage>
</organism>
<gene>
    <name evidence="1" type="ORF">LITE_LOCUS12542</name>
</gene>
<dbReference type="Proteomes" id="UP001154282">
    <property type="component" value="Unassembled WGS sequence"/>
</dbReference>
<keyword evidence="2" id="KW-1185">Reference proteome</keyword>
<comment type="caution">
    <text evidence="1">The sequence shown here is derived from an EMBL/GenBank/DDBJ whole genome shotgun (WGS) entry which is preliminary data.</text>
</comment>
<accession>A0AAV0J3W3</accession>
<evidence type="ECO:0000313" key="1">
    <source>
        <dbReference type="EMBL" id="CAI0404586.1"/>
    </source>
</evidence>
<protein>
    <recommendedName>
        <fullName evidence="3">Secreted protein</fullName>
    </recommendedName>
</protein>
<reference evidence="1" key="1">
    <citation type="submission" date="2022-08" db="EMBL/GenBank/DDBJ databases">
        <authorList>
            <person name="Gutierrez-Valencia J."/>
        </authorList>
    </citation>
    <scope>NUCLEOTIDE SEQUENCE</scope>
</reference>